<feature type="domain" description="DCUN1" evidence="3">
    <location>
        <begin position="31"/>
        <end position="236"/>
    </location>
</feature>
<dbReference type="InterPro" id="IPR005176">
    <property type="entry name" value="PONY_dom"/>
</dbReference>
<dbReference type="AlphaFoldDB" id="A0ABD3DN09"/>
<feature type="region of interest" description="Disordered" evidence="2">
    <location>
        <begin position="1"/>
        <end position="23"/>
    </location>
</feature>
<evidence type="ECO:0000256" key="2">
    <source>
        <dbReference type="SAM" id="MobiDB-lite"/>
    </source>
</evidence>
<dbReference type="Gene3D" id="1.10.238.200">
    <property type="entry name" value="Cullin, PONY binding domain"/>
    <property type="match status" value="1"/>
</dbReference>
<comment type="caution">
    <text evidence="4">The sequence shown here is derived from an EMBL/GenBank/DDBJ whole genome shotgun (WGS) entry which is preliminary data.</text>
</comment>
<dbReference type="PANTHER" id="PTHR12281:SF25">
    <property type="entry name" value="DEFECTIVE IN CULLIN NEDDYLATION PROTEIN"/>
    <property type="match status" value="1"/>
</dbReference>
<dbReference type="Gene3D" id="1.10.238.10">
    <property type="entry name" value="EF-hand"/>
    <property type="match status" value="1"/>
</dbReference>
<dbReference type="Pfam" id="PF03556">
    <property type="entry name" value="Cullin_binding"/>
    <property type="match status" value="1"/>
</dbReference>
<organism evidence="4 5">
    <name type="scientific">Castilleja foliolosa</name>
    <dbReference type="NCBI Taxonomy" id="1961234"/>
    <lineage>
        <taxon>Eukaryota</taxon>
        <taxon>Viridiplantae</taxon>
        <taxon>Streptophyta</taxon>
        <taxon>Embryophyta</taxon>
        <taxon>Tracheophyta</taxon>
        <taxon>Spermatophyta</taxon>
        <taxon>Magnoliopsida</taxon>
        <taxon>eudicotyledons</taxon>
        <taxon>Gunneridae</taxon>
        <taxon>Pentapetalae</taxon>
        <taxon>asterids</taxon>
        <taxon>lamiids</taxon>
        <taxon>Lamiales</taxon>
        <taxon>Orobanchaceae</taxon>
        <taxon>Pedicularideae</taxon>
        <taxon>Castillejinae</taxon>
        <taxon>Castilleja</taxon>
    </lineage>
</organism>
<protein>
    <recommendedName>
        <fullName evidence="1">Defective in cullin neddylation protein</fullName>
    </recommendedName>
</protein>
<dbReference type="Proteomes" id="UP001632038">
    <property type="component" value="Unassembled WGS sequence"/>
</dbReference>
<comment type="function">
    <text evidence="1">Neddylation of cullins play an essential role in the regulation of SCF-type complexes activity.</text>
</comment>
<name>A0ABD3DN09_9LAMI</name>
<gene>
    <name evidence="4" type="ORF">CASFOL_014089</name>
</gene>
<keyword evidence="5" id="KW-1185">Reference proteome</keyword>
<evidence type="ECO:0000313" key="4">
    <source>
        <dbReference type="EMBL" id="KAL3643274.1"/>
    </source>
</evidence>
<reference evidence="5" key="1">
    <citation type="journal article" date="2024" name="IScience">
        <title>Strigolactones Initiate the Formation of Haustorium-like Structures in Castilleja.</title>
        <authorList>
            <person name="Buerger M."/>
            <person name="Peterson D."/>
            <person name="Chory J."/>
        </authorList>
    </citation>
    <scope>NUCLEOTIDE SEQUENCE [LARGE SCALE GENOMIC DNA]</scope>
</reference>
<accession>A0ABD3DN09</accession>
<evidence type="ECO:0000256" key="1">
    <source>
        <dbReference type="RuleBase" id="RU410713"/>
    </source>
</evidence>
<evidence type="ECO:0000259" key="3">
    <source>
        <dbReference type="PROSITE" id="PS51229"/>
    </source>
</evidence>
<dbReference type="InterPro" id="IPR014764">
    <property type="entry name" value="DCN-prot"/>
</dbReference>
<dbReference type="PANTHER" id="PTHR12281">
    <property type="entry name" value="RP42 RELATED"/>
    <property type="match status" value="1"/>
</dbReference>
<evidence type="ECO:0000313" key="5">
    <source>
        <dbReference type="Proteomes" id="UP001632038"/>
    </source>
</evidence>
<sequence length="244" mass="28295">MTRPSKRKSDLESSAPAKTARSDSVRSAVTKGYQRIDGLYNKYADKSSGIIDANMVPEGIEKLCSDIKVEYTDVRILMLACLHIFMCFKEIECSKAGIFYSGMDEWRRGLKALKVDTMNKLKKALPELEKEVFKTENFEDFYKYAFNYCLTEEKQKCLDIESTCVLIDLVLGCQYQPQVASFLKFLKFQSEYKVMNMDQWTSFLRFCQEISFPDLQNYDTCLAWPLLLDNFVDWLKENANVTSD</sequence>
<dbReference type="EMBL" id="JAVIJP010000016">
    <property type="protein sequence ID" value="KAL3643274.1"/>
    <property type="molecule type" value="Genomic_DNA"/>
</dbReference>
<dbReference type="InterPro" id="IPR042460">
    <property type="entry name" value="DCN1-like_PONY"/>
</dbReference>
<proteinExistence type="predicted"/>
<dbReference type="PROSITE" id="PS51229">
    <property type="entry name" value="DCUN1"/>
    <property type="match status" value="1"/>
</dbReference>